<accession>A0A091BPW8</accession>
<proteinExistence type="predicted"/>
<evidence type="ECO:0000313" key="4">
    <source>
        <dbReference type="Proteomes" id="UP000182793"/>
    </source>
</evidence>
<protein>
    <submittedName>
        <fullName evidence="1">DNA-binding protein</fullName>
    </submittedName>
</protein>
<dbReference type="GO" id="GO:0003677">
    <property type="term" value="F:DNA binding"/>
    <property type="evidence" value="ECO:0007669"/>
    <property type="project" value="UniProtKB-KW"/>
</dbReference>
<evidence type="ECO:0000313" key="2">
    <source>
        <dbReference type="EMBL" id="SFL19999.1"/>
    </source>
</evidence>
<keyword evidence="1" id="KW-0238">DNA-binding</keyword>
<dbReference type="AlphaFoldDB" id="A0A091BPW8"/>
<gene>
    <name evidence="1" type="ORF">H702_09045</name>
    <name evidence="2" type="ORF">SAMN02910290_00839</name>
</gene>
<organism evidence="1 3">
    <name type="scientific">Streptococcus equinus JB1</name>
    <dbReference type="NCBI Taxonomy" id="1294274"/>
    <lineage>
        <taxon>Bacteria</taxon>
        <taxon>Bacillati</taxon>
        <taxon>Bacillota</taxon>
        <taxon>Bacilli</taxon>
        <taxon>Lactobacillales</taxon>
        <taxon>Streptococcaceae</taxon>
        <taxon>Streptococcus</taxon>
    </lineage>
</organism>
<dbReference type="RefSeq" id="WP_039697363.1">
    <property type="nucleotide sequence ID" value="NZ_AUZH01000033.1"/>
</dbReference>
<reference evidence="1 3" key="1">
    <citation type="journal article" date="2014" name="Genome Announc.">
        <title>Draft Genome Sequences of Streptococcus bovis Strains ATCC 33317 and JB1.</title>
        <authorList>
            <person name="Benahmed F.H."/>
            <person name="Gopinath G.R."/>
            <person name="Harbottle H."/>
            <person name="Cotta M.A."/>
            <person name="Luo Y."/>
            <person name="Henderson C."/>
            <person name="Teri P."/>
            <person name="Soppet D."/>
            <person name="Rasmussen M."/>
            <person name="Whitehead T.R."/>
            <person name="Davidson M."/>
        </authorList>
    </citation>
    <scope>NUCLEOTIDE SEQUENCE [LARGE SCALE GENOMIC DNA]</scope>
    <source>
        <strain evidence="1 3">JB1</strain>
    </source>
</reference>
<sequence length="68" mass="7798">MLNIEQARIEKEVALVDIADYLGIKAQTVRDKINGTYPFKFDEAVKIQQKFFPEYDLKYLFSPAASPA</sequence>
<dbReference type="EMBL" id="FOTG01000004">
    <property type="protein sequence ID" value="SFL19999.1"/>
    <property type="molecule type" value="Genomic_DNA"/>
</dbReference>
<dbReference type="EMBL" id="AUZH01000033">
    <property type="protein sequence ID" value="KFN86505.1"/>
    <property type="molecule type" value="Genomic_DNA"/>
</dbReference>
<reference evidence="2 4" key="2">
    <citation type="submission" date="2016-10" db="EMBL/GenBank/DDBJ databases">
        <authorList>
            <person name="Varghese N."/>
            <person name="Submissions S."/>
        </authorList>
    </citation>
    <scope>NUCLEOTIDE SEQUENCE [LARGE SCALE GENOMIC DNA]</scope>
    <source>
        <strain evidence="2 4">JB1</strain>
    </source>
</reference>
<dbReference type="InterPro" id="IPR010982">
    <property type="entry name" value="Lambda_DNA-bd_dom_sf"/>
</dbReference>
<evidence type="ECO:0000313" key="1">
    <source>
        <dbReference type="EMBL" id="KFN86505.1"/>
    </source>
</evidence>
<evidence type="ECO:0000313" key="3">
    <source>
        <dbReference type="Proteomes" id="UP000029382"/>
    </source>
</evidence>
<dbReference type="Proteomes" id="UP000029382">
    <property type="component" value="Unassembled WGS sequence"/>
</dbReference>
<dbReference type="Proteomes" id="UP000182793">
    <property type="component" value="Unassembled WGS sequence"/>
</dbReference>
<name>A0A091BPW8_STREI</name>
<keyword evidence="4" id="KW-1185">Reference proteome</keyword>
<comment type="caution">
    <text evidence="1">The sequence shown here is derived from an EMBL/GenBank/DDBJ whole genome shotgun (WGS) entry which is preliminary data.</text>
</comment>
<dbReference type="SUPFAM" id="SSF47413">
    <property type="entry name" value="lambda repressor-like DNA-binding domains"/>
    <property type="match status" value="1"/>
</dbReference>